<feature type="transmembrane region" description="Helical" evidence="1">
    <location>
        <begin position="20"/>
        <end position="44"/>
    </location>
</feature>
<organism evidence="2 3">
    <name type="scientific">Natranaerobius trueperi</name>
    <dbReference type="NCBI Taxonomy" id="759412"/>
    <lineage>
        <taxon>Bacteria</taxon>
        <taxon>Bacillati</taxon>
        <taxon>Bacillota</taxon>
        <taxon>Clostridia</taxon>
        <taxon>Natranaerobiales</taxon>
        <taxon>Natranaerobiaceae</taxon>
        <taxon>Natranaerobius</taxon>
    </lineage>
</organism>
<proteinExistence type="predicted"/>
<keyword evidence="1" id="KW-1133">Transmembrane helix</keyword>
<keyword evidence="1" id="KW-0812">Transmembrane</keyword>
<protein>
    <recommendedName>
        <fullName evidence="4">Colicin V production protein</fullName>
    </recommendedName>
</protein>
<evidence type="ECO:0008006" key="4">
    <source>
        <dbReference type="Google" id="ProtNLM"/>
    </source>
</evidence>
<dbReference type="EMBL" id="NIQC01000017">
    <property type="protein sequence ID" value="OWZ83488.1"/>
    <property type="molecule type" value="Genomic_DNA"/>
</dbReference>
<evidence type="ECO:0000313" key="2">
    <source>
        <dbReference type="EMBL" id="OWZ83488.1"/>
    </source>
</evidence>
<accession>A0A226BWR6</accession>
<evidence type="ECO:0000256" key="1">
    <source>
        <dbReference type="SAM" id="Phobius"/>
    </source>
</evidence>
<evidence type="ECO:0000313" key="3">
    <source>
        <dbReference type="Proteomes" id="UP000214588"/>
    </source>
</evidence>
<feature type="transmembrane region" description="Helical" evidence="1">
    <location>
        <begin position="164"/>
        <end position="189"/>
    </location>
</feature>
<gene>
    <name evidence="2" type="ORF">CDO51_08300</name>
</gene>
<feature type="transmembrane region" description="Helical" evidence="1">
    <location>
        <begin position="119"/>
        <end position="144"/>
    </location>
</feature>
<dbReference type="RefSeq" id="WP_089023814.1">
    <property type="nucleotide sequence ID" value="NZ_NIQC01000017.1"/>
</dbReference>
<comment type="caution">
    <text evidence="2">The sequence shown here is derived from an EMBL/GenBank/DDBJ whole genome shotgun (WGS) entry which is preliminary data.</text>
</comment>
<reference evidence="2 3" key="1">
    <citation type="submission" date="2017-06" db="EMBL/GenBank/DDBJ databases">
        <title>Draft Genome Sequence of Natranaerobius trueperi halophilic, alkalithermophilic bacteria from soda lakes.</title>
        <authorList>
            <person name="Zhao B."/>
        </authorList>
    </citation>
    <scope>NUCLEOTIDE SEQUENCE [LARGE SCALE GENOMIC DNA]</scope>
    <source>
        <strain evidence="2 3">DSM 18760</strain>
    </source>
</reference>
<sequence>MNLFDLFVMVWTSWYAVSGFLKGYLATFAGCVGAFFSLLLASWVHRPSAETITSYYDYELNSSLVDYEVNLTSLIDMGVGKEVISSWYLKDEKEQEVVPVESLETGEITHVIETSFSEIIIFFIINVLCFIITYFTFRKLIYIIMDIIFEKRKKHNFLASPSAWGGALVGISQGLIIVSVWLFLILLITPFGIPYQILRELQNSYIGYLLIELISKLLY</sequence>
<dbReference type="Proteomes" id="UP000214588">
    <property type="component" value="Unassembled WGS sequence"/>
</dbReference>
<dbReference type="AlphaFoldDB" id="A0A226BWR6"/>
<keyword evidence="1" id="KW-0472">Membrane</keyword>
<keyword evidence="3" id="KW-1185">Reference proteome</keyword>
<name>A0A226BWR6_9FIRM</name>
<dbReference type="OrthoDB" id="9840319at2"/>